<reference evidence="1" key="2">
    <citation type="submission" date="2025-08" db="UniProtKB">
        <authorList>
            <consortium name="EnsemblFungi"/>
        </authorList>
    </citation>
    <scope>IDENTIFICATION</scope>
    <source>
        <strain evidence="1">4287 / CBS 123668 / FGSC 9935 / NRRL 34936</strain>
    </source>
</reference>
<proteinExistence type="predicted"/>
<sequence>MAILAALAIRIALETCFRINMNGLEMTQASSAHHSSASSLRLNVSYYLLHRSEFLLSANRLIEALDCLETGRAIISQLLDDRSDLSHFIRIIPSGPIGIRIS</sequence>
<gene>
    <name evidence="1" type="primary">28955354</name>
</gene>
<accession>A0A0D2YCX6</accession>
<evidence type="ECO:0000313" key="2">
    <source>
        <dbReference type="Proteomes" id="UP000002489"/>
    </source>
</evidence>
<dbReference type="Proteomes" id="UP000002489">
    <property type="component" value="Unassembled WGS sequence"/>
</dbReference>
<evidence type="ECO:0000313" key="1">
    <source>
        <dbReference type="EnsemblFungi" id="FOXG_14158P0"/>
    </source>
</evidence>
<name>A0A0D2YCX6_FUSOF</name>
<reference evidence="2" key="1">
    <citation type="journal article" date="2012" name="Mol. Plant Microbe Interact.">
        <title>A highly conserved effector in Fusarium oxysporum is required for full virulence on Arabidopsis.</title>
        <authorList>
            <person name="Thatcher L.F."/>
            <person name="Gardiner D.M."/>
            <person name="Kazan K."/>
            <person name="Manners J."/>
        </authorList>
    </citation>
    <scope>NUCLEOTIDE SEQUENCE [LARGE SCALE GENOMIC DNA]</scope>
    <source>
        <strain evidence="2">Fo5176</strain>
    </source>
</reference>
<dbReference type="AlphaFoldDB" id="A0A0D2YCX6"/>
<dbReference type="VEuPathDB" id="FungiDB:FOXG_14158"/>
<protein>
    <submittedName>
        <fullName evidence="1">Uncharacterized protein</fullName>
    </submittedName>
</protein>
<organism evidence="1 2">
    <name type="scientific">Fusarium oxysporum (strain Fo5176)</name>
    <name type="common">Fusarium vascular wilt</name>
    <dbReference type="NCBI Taxonomy" id="660025"/>
    <lineage>
        <taxon>Eukaryota</taxon>
        <taxon>Fungi</taxon>
        <taxon>Dikarya</taxon>
        <taxon>Ascomycota</taxon>
        <taxon>Pezizomycotina</taxon>
        <taxon>Sordariomycetes</taxon>
        <taxon>Hypocreomycetidae</taxon>
        <taxon>Hypocreales</taxon>
        <taxon>Nectriaceae</taxon>
        <taxon>Fusarium</taxon>
        <taxon>Fusarium oxysporum species complex</taxon>
    </lineage>
</organism>
<dbReference type="EnsemblFungi" id="FOXG_14158T0">
    <property type="protein sequence ID" value="FOXG_14158P0"/>
    <property type="gene ID" value="FOXG_14158"/>
</dbReference>